<evidence type="ECO:0000259" key="8">
    <source>
        <dbReference type="SMART" id="SM00858"/>
    </source>
</evidence>
<evidence type="ECO:0000256" key="4">
    <source>
        <dbReference type="ARBA" id="ARBA00022729"/>
    </source>
</evidence>
<evidence type="ECO:0000256" key="1">
    <source>
        <dbReference type="ARBA" id="ARBA00004418"/>
    </source>
</evidence>
<dbReference type="InterPro" id="IPR013974">
    <property type="entry name" value="SAF"/>
</dbReference>
<comment type="similarity">
    <text evidence="2 7">Belongs to the FlgA family.</text>
</comment>
<evidence type="ECO:0000256" key="6">
    <source>
        <dbReference type="ARBA" id="ARBA00025643"/>
    </source>
</evidence>
<proteinExistence type="inferred from homology"/>
<dbReference type="InterPro" id="IPR041231">
    <property type="entry name" value="FlgA_N"/>
</dbReference>
<comment type="function">
    <text evidence="6 7">Involved in the assembly process of the P-ring formation. It may associate with FlgF on the rod constituting a structure essential for the P-ring assembly or may act as a modulator protein for the P-ring assembly.</text>
</comment>
<dbReference type="Gene3D" id="3.90.1210.10">
    <property type="entry name" value="Antifreeze-like/N-acetylneuraminic acid synthase C-terminal domain"/>
    <property type="match status" value="1"/>
</dbReference>
<dbReference type="InterPro" id="IPR039246">
    <property type="entry name" value="Flagellar_FlgA"/>
</dbReference>
<dbReference type="EMBL" id="LR215729">
    <property type="protein sequence ID" value="VEV95140.1"/>
    <property type="molecule type" value="Genomic_DNA"/>
</dbReference>
<keyword evidence="9" id="KW-0969">Cilium</keyword>
<dbReference type="CDD" id="cd11614">
    <property type="entry name" value="SAF_CpaB_FlgA_like"/>
    <property type="match status" value="1"/>
</dbReference>
<evidence type="ECO:0000256" key="3">
    <source>
        <dbReference type="ARBA" id="ARBA00014754"/>
    </source>
</evidence>
<comment type="subcellular location">
    <subcellularLocation>
        <location evidence="1 7">Periplasm</location>
    </subcellularLocation>
</comment>
<dbReference type="GO" id="GO:0042597">
    <property type="term" value="C:periplasmic space"/>
    <property type="evidence" value="ECO:0007669"/>
    <property type="project" value="UniProtKB-SubCell"/>
</dbReference>
<evidence type="ECO:0000256" key="2">
    <source>
        <dbReference type="ARBA" id="ARBA00010474"/>
    </source>
</evidence>
<keyword evidence="4" id="KW-0732">Signal</keyword>
<dbReference type="PANTHER" id="PTHR36307:SF1">
    <property type="entry name" value="FLAGELLA BASAL BODY P-RING FORMATION PROTEIN FLGA"/>
    <property type="match status" value="1"/>
</dbReference>
<dbReference type="Gene3D" id="2.30.30.760">
    <property type="match status" value="1"/>
</dbReference>
<evidence type="ECO:0000256" key="5">
    <source>
        <dbReference type="ARBA" id="ARBA00022764"/>
    </source>
</evidence>
<keyword evidence="5 7" id="KW-0574">Periplasm</keyword>
<gene>
    <name evidence="9" type="ORF">PMYSY11_0093</name>
</gene>
<protein>
    <recommendedName>
        <fullName evidence="3 7">Flagella basal body P-ring formation protein FlgA</fullName>
    </recommendedName>
</protein>
<dbReference type="AlphaFoldDB" id="A0A653E022"/>
<feature type="domain" description="SAF" evidence="8">
    <location>
        <begin position="88"/>
        <end position="150"/>
    </location>
</feature>
<evidence type="ECO:0000256" key="7">
    <source>
        <dbReference type="RuleBase" id="RU362063"/>
    </source>
</evidence>
<sequence length="213" mass="23400">MSDQLIGATREFLELSVSDYLQRSSISGRHEIEIKRIDPRLRLPTCDNDLTVTLESPSEPVGRVTMRVRCDSTARWTVFVPGEVHLYRDVVIAQRPLKRRAVLSSADIALAERDIGSLNQGYLTSLNQALGKKLTRTLRPDQVLTPATIELAEAVRRGDQVTITASSGGIQVRMPGEALSDGAVGRQISVRNVRSSRVVKARVTGPGQVEVNM</sequence>
<keyword evidence="9" id="KW-0966">Cell projection</keyword>
<organism evidence="9">
    <name type="scientific">Pseudomonas marincola</name>
    <dbReference type="NCBI Taxonomy" id="437900"/>
    <lineage>
        <taxon>Bacteria</taxon>
        <taxon>Pseudomonadati</taxon>
        <taxon>Pseudomonadota</taxon>
        <taxon>Gammaproteobacteria</taxon>
        <taxon>Pseudomonadales</taxon>
        <taxon>Pseudomonadaceae</taxon>
        <taxon>Pseudomonas</taxon>
    </lineage>
</organism>
<dbReference type="Pfam" id="PF13144">
    <property type="entry name" value="ChapFlgA"/>
    <property type="match status" value="1"/>
</dbReference>
<keyword evidence="7" id="KW-1005">Bacterial flagellum biogenesis</keyword>
<accession>A0A653E022</accession>
<name>A0A653E022_9PSED</name>
<evidence type="ECO:0000313" key="9">
    <source>
        <dbReference type="EMBL" id="VEV95140.1"/>
    </source>
</evidence>
<dbReference type="InterPro" id="IPR017585">
    <property type="entry name" value="SAF_FlgA"/>
</dbReference>
<dbReference type="Pfam" id="PF17656">
    <property type="entry name" value="ChapFlgA_N"/>
    <property type="match status" value="1"/>
</dbReference>
<dbReference type="GO" id="GO:0044780">
    <property type="term" value="P:bacterial-type flagellum assembly"/>
    <property type="evidence" value="ECO:0007669"/>
    <property type="project" value="InterPro"/>
</dbReference>
<reference evidence="9" key="1">
    <citation type="submission" date="2019-02" db="EMBL/GenBank/DDBJ databases">
        <authorList>
            <consortium name="Genoscope - CEA"/>
            <person name="William W."/>
        </authorList>
    </citation>
    <scope>NUCLEOTIDE SEQUENCE [LARGE SCALE GENOMIC DNA]</scope>
    <source>
        <strain evidence="9">YSy11</strain>
    </source>
</reference>
<dbReference type="PANTHER" id="PTHR36307">
    <property type="entry name" value="FLAGELLA BASAL BODY P-RING FORMATION PROTEIN FLGA"/>
    <property type="match status" value="1"/>
</dbReference>
<keyword evidence="9" id="KW-0282">Flagellum</keyword>
<dbReference type="NCBIfam" id="TIGR03170">
    <property type="entry name" value="flgA_cterm"/>
    <property type="match status" value="1"/>
</dbReference>
<dbReference type="SMART" id="SM00858">
    <property type="entry name" value="SAF"/>
    <property type="match status" value="1"/>
</dbReference>